<proteinExistence type="predicted"/>
<keyword evidence="2" id="KW-1185">Reference proteome</keyword>
<sequence>MEVHLHEAHRPIVAILTVDDDTQHFRGNRSNFIDLIKTGKELGFLVYVTTCKELQLNNKRVVGYTYSSESRSWTQQLLPLPNVVYNRIPTRKDEMLPECQRAIESCMKHPAIRLFNPYFFNKWTLFEWLKKSRSTRKYIPTTRKLTTAAELAKLLKLHPMLYLKPERGKAGAGIMRAAQVPQKEYPYRLTIQDNKGSHTLKFATLAKLWTKITKTAASEEYIVQQGITLASMNQRPFDLRLLVQKNYKGQWDVTGVGARVAGLFSITTHVPRGGSIEDPEKVLISSFGSDHAKKILVKARHAAHLIARQLEKGSGHLLGEMSMDMGVDDKGGVWFFEANSKPMKFDEPHIRKKSLERIFQYSMHLSKQRSKPGGL</sequence>
<comment type="caution">
    <text evidence="1">The sequence shown here is derived from an EMBL/GenBank/DDBJ whole genome shotgun (WGS) entry which is preliminary data.</text>
</comment>
<accession>A0ABW5PFK3</accession>
<dbReference type="InterPro" id="IPR026838">
    <property type="entry name" value="YheC/D"/>
</dbReference>
<dbReference type="RefSeq" id="WP_377603491.1">
    <property type="nucleotide sequence ID" value="NZ_JBHUME010000008.1"/>
</dbReference>
<protein>
    <submittedName>
        <fullName evidence="1">YheC/YheD family protein</fullName>
    </submittedName>
</protein>
<dbReference type="SUPFAM" id="SSF56059">
    <property type="entry name" value="Glutathione synthetase ATP-binding domain-like"/>
    <property type="match status" value="1"/>
</dbReference>
<dbReference type="Pfam" id="PF14398">
    <property type="entry name" value="ATPgrasp_YheCD"/>
    <property type="match status" value="1"/>
</dbReference>
<dbReference type="Proteomes" id="UP001597541">
    <property type="component" value="Unassembled WGS sequence"/>
</dbReference>
<gene>
    <name evidence="1" type="ORF">ACFSUF_13800</name>
</gene>
<name>A0ABW5PFK3_9BACL</name>
<organism evidence="1 2">
    <name type="scientific">Paenibacillus gansuensis</name>
    <dbReference type="NCBI Taxonomy" id="306542"/>
    <lineage>
        <taxon>Bacteria</taxon>
        <taxon>Bacillati</taxon>
        <taxon>Bacillota</taxon>
        <taxon>Bacilli</taxon>
        <taxon>Bacillales</taxon>
        <taxon>Paenibacillaceae</taxon>
        <taxon>Paenibacillus</taxon>
    </lineage>
</organism>
<reference evidence="2" key="1">
    <citation type="journal article" date="2019" name="Int. J. Syst. Evol. Microbiol.">
        <title>The Global Catalogue of Microorganisms (GCM) 10K type strain sequencing project: providing services to taxonomists for standard genome sequencing and annotation.</title>
        <authorList>
            <consortium name="The Broad Institute Genomics Platform"/>
            <consortium name="The Broad Institute Genome Sequencing Center for Infectious Disease"/>
            <person name="Wu L."/>
            <person name="Ma J."/>
        </authorList>
    </citation>
    <scope>NUCLEOTIDE SEQUENCE [LARGE SCALE GENOMIC DNA]</scope>
    <source>
        <strain evidence="2">KCTC 3950</strain>
    </source>
</reference>
<dbReference type="EMBL" id="JBHUME010000008">
    <property type="protein sequence ID" value="MFD2613501.1"/>
    <property type="molecule type" value="Genomic_DNA"/>
</dbReference>
<evidence type="ECO:0000313" key="2">
    <source>
        <dbReference type="Proteomes" id="UP001597541"/>
    </source>
</evidence>
<evidence type="ECO:0000313" key="1">
    <source>
        <dbReference type="EMBL" id="MFD2613501.1"/>
    </source>
</evidence>